<comment type="caution">
    <text evidence="1">The sequence shown here is derived from an EMBL/GenBank/DDBJ whole genome shotgun (WGS) entry which is preliminary data.</text>
</comment>
<dbReference type="EMBL" id="MEHA01000004">
    <property type="protein sequence ID" value="ODR53461.1"/>
    <property type="molecule type" value="Genomic_DNA"/>
</dbReference>
<sequence>MARGLLDLLFNSIFDADWKGRYGEKLTERELNLVRLFGRGGKVLRNIYVSKDNGENINQCRLGG</sequence>
<proteinExistence type="predicted"/>
<dbReference type="Proteomes" id="UP000094869">
    <property type="component" value="Unassembled WGS sequence"/>
</dbReference>
<dbReference type="RefSeq" id="WP_069154640.1">
    <property type="nucleotide sequence ID" value="NZ_DAWDRA010000618.1"/>
</dbReference>
<dbReference type="EMBL" id="MCGH01000003">
    <property type="protein sequence ID" value="ODM04517.1"/>
    <property type="molecule type" value="Genomic_DNA"/>
</dbReference>
<dbReference type="Proteomes" id="UP000094271">
    <property type="component" value="Unassembled WGS sequence"/>
</dbReference>
<reference evidence="2 5" key="3">
    <citation type="submission" date="2016-08" db="EMBL/GenBank/DDBJ databases">
        <authorList>
            <person name="Seilhamer J.J."/>
        </authorList>
    </citation>
    <scope>NUCLEOTIDE SEQUENCE [LARGE SCALE GENOMIC DNA]</scope>
    <source>
        <strain evidence="2 5">NML150140-1</strain>
    </source>
</reference>
<accession>A0A1E3A7P6</accession>
<reference evidence="3 6" key="2">
    <citation type="submission" date="2016-08" db="EMBL/GenBank/DDBJ databases">
        <title>Characterization of Isolates of Eisenbergiella tayi Derived from Blood Cultures, Using Whole Genome Sequencing.</title>
        <authorList>
            <person name="Bernier A.-M."/>
            <person name="Burdz T."/>
            <person name="Wiebe D."/>
            <person name="Bernard K."/>
        </authorList>
    </citation>
    <scope>NUCLEOTIDE SEQUENCE [LARGE SCALE GENOMIC DNA]</scope>
    <source>
        <strain evidence="3 6">NML120146</strain>
    </source>
</reference>
<dbReference type="Proteomes" id="UP000094067">
    <property type="component" value="Unassembled WGS sequence"/>
</dbReference>
<protein>
    <submittedName>
        <fullName evidence="1">Uncharacterized protein</fullName>
    </submittedName>
</protein>
<evidence type="ECO:0000313" key="2">
    <source>
        <dbReference type="EMBL" id="ODR53461.1"/>
    </source>
</evidence>
<evidence type="ECO:0000313" key="6">
    <source>
        <dbReference type="Proteomes" id="UP000094869"/>
    </source>
</evidence>
<evidence type="ECO:0000313" key="4">
    <source>
        <dbReference type="Proteomes" id="UP000094067"/>
    </source>
</evidence>
<name>A0A1E3A7P6_9FIRM</name>
<dbReference type="AlphaFoldDB" id="A0A1E3A7P6"/>
<organism evidence="1 4">
    <name type="scientific">Eisenbergiella tayi</name>
    <dbReference type="NCBI Taxonomy" id="1432052"/>
    <lineage>
        <taxon>Bacteria</taxon>
        <taxon>Bacillati</taxon>
        <taxon>Bacillota</taxon>
        <taxon>Clostridia</taxon>
        <taxon>Lachnospirales</taxon>
        <taxon>Lachnospiraceae</taxon>
        <taxon>Eisenbergiella</taxon>
    </lineage>
</organism>
<keyword evidence="6" id="KW-1185">Reference proteome</keyword>
<dbReference type="EMBL" id="MEHD01000019">
    <property type="protein sequence ID" value="ODR58648.1"/>
    <property type="molecule type" value="Genomic_DNA"/>
</dbReference>
<evidence type="ECO:0000313" key="5">
    <source>
        <dbReference type="Proteomes" id="UP000094271"/>
    </source>
</evidence>
<gene>
    <name evidence="2" type="ORF">BEI59_07115</name>
    <name evidence="1" type="ORF">BEI61_05324</name>
    <name evidence="3" type="ORF">BEI63_09140</name>
</gene>
<evidence type="ECO:0000313" key="3">
    <source>
        <dbReference type="EMBL" id="ODR58648.1"/>
    </source>
</evidence>
<evidence type="ECO:0000313" key="1">
    <source>
        <dbReference type="EMBL" id="ODM04517.1"/>
    </source>
</evidence>
<reference evidence="1 4" key="1">
    <citation type="submission" date="2016-07" db="EMBL/GenBank/DDBJ databases">
        <title>Characterization of isolates of Eisenbergiella tayi derived from blood cultures, using whole genome sequencing.</title>
        <authorList>
            <person name="Burdz T."/>
            <person name="Wiebe D."/>
            <person name="Huynh C."/>
            <person name="Bernard K."/>
        </authorList>
    </citation>
    <scope>NUCLEOTIDE SEQUENCE [LARGE SCALE GENOMIC DNA]</scope>
    <source>
        <strain evidence="1 4">NML 110608</strain>
    </source>
</reference>